<organism evidence="4 5">
    <name type="scientific">Agreia bicolorata</name>
    <dbReference type="NCBI Taxonomy" id="110935"/>
    <lineage>
        <taxon>Bacteria</taxon>
        <taxon>Bacillati</taxon>
        <taxon>Actinomycetota</taxon>
        <taxon>Actinomycetes</taxon>
        <taxon>Micrococcales</taxon>
        <taxon>Microbacteriaceae</taxon>
        <taxon>Agreia</taxon>
    </lineage>
</organism>
<dbReference type="Pfam" id="PF01478">
    <property type="entry name" value="Peptidase_A24"/>
    <property type="match status" value="1"/>
</dbReference>
<feature type="transmembrane region" description="Helical" evidence="2">
    <location>
        <begin position="21"/>
        <end position="46"/>
    </location>
</feature>
<keyword evidence="5" id="KW-1185">Reference proteome</keyword>
<evidence type="ECO:0000256" key="1">
    <source>
        <dbReference type="ARBA" id="ARBA00005801"/>
    </source>
</evidence>
<evidence type="ECO:0000313" key="5">
    <source>
        <dbReference type="Proteomes" id="UP000032503"/>
    </source>
</evidence>
<feature type="transmembrane region" description="Helical" evidence="2">
    <location>
        <begin position="134"/>
        <end position="156"/>
    </location>
</feature>
<protein>
    <recommendedName>
        <fullName evidence="3">Prepilin type IV endopeptidase peptidase domain-containing protein</fullName>
    </recommendedName>
</protein>
<reference evidence="4 5" key="1">
    <citation type="journal article" date="2001" name="Int. J. Syst. Evol. Microbiol.">
        <title>Agreia bicolorata gen. nov., sp. nov., to accommodate actinobacteria isolated from narrow reed grass infected by the nematode Heteroanguina graminophila.</title>
        <authorList>
            <person name="Evtushenko L.I."/>
            <person name="Dorofeeva L.V."/>
            <person name="Dobrovolskaya T.G."/>
            <person name="Streshinskaya G.M."/>
            <person name="Subbotin S.A."/>
            <person name="Tiedje J.M."/>
        </authorList>
    </citation>
    <scope>NUCLEOTIDE SEQUENCE [LARGE SCALE GENOMIC DNA]</scope>
    <source>
        <strain evidence="4 5">VKM Ac-1804</strain>
    </source>
</reference>
<feature type="transmembrane region" description="Helical" evidence="2">
    <location>
        <begin position="66"/>
        <end position="84"/>
    </location>
</feature>
<dbReference type="Gene3D" id="1.20.120.1220">
    <property type="match status" value="1"/>
</dbReference>
<keyword evidence="2" id="KW-0812">Transmembrane</keyword>
<dbReference type="Proteomes" id="UP000032503">
    <property type="component" value="Unassembled WGS sequence"/>
</dbReference>
<proteinExistence type="inferred from homology"/>
<dbReference type="InterPro" id="IPR050882">
    <property type="entry name" value="Prepilin_peptidase/N-MTase"/>
</dbReference>
<feature type="transmembrane region" description="Helical" evidence="2">
    <location>
        <begin position="91"/>
        <end position="114"/>
    </location>
</feature>
<comment type="caution">
    <text evidence="4">The sequence shown here is derived from an EMBL/GenBank/DDBJ whole genome shotgun (WGS) entry which is preliminary data.</text>
</comment>
<gene>
    <name evidence="4" type="ORF">TZ00_02475</name>
</gene>
<keyword evidence="2" id="KW-1133">Transmembrane helix</keyword>
<keyword evidence="2" id="KW-0472">Membrane</keyword>
<dbReference type="InterPro" id="IPR000045">
    <property type="entry name" value="Prepilin_IV_endopep_pep"/>
</dbReference>
<feature type="domain" description="Prepilin type IV endopeptidase peptidase" evidence="3">
    <location>
        <begin position="52"/>
        <end position="150"/>
    </location>
</feature>
<name>A0ABR5CJ57_9MICO</name>
<feature type="transmembrane region" description="Helical" evidence="2">
    <location>
        <begin position="168"/>
        <end position="191"/>
    </location>
</feature>
<dbReference type="PANTHER" id="PTHR30487:SF0">
    <property type="entry name" value="PREPILIN LEADER PEPTIDASE_N-METHYLTRANSFERASE-RELATED"/>
    <property type="match status" value="1"/>
</dbReference>
<evidence type="ECO:0000259" key="3">
    <source>
        <dbReference type="Pfam" id="PF01478"/>
    </source>
</evidence>
<accession>A0ABR5CJ57</accession>
<comment type="similarity">
    <text evidence="1">Belongs to the peptidase A24 family.</text>
</comment>
<dbReference type="PANTHER" id="PTHR30487">
    <property type="entry name" value="TYPE 4 PREPILIN-LIKE PROTEINS LEADER PEPTIDE-PROCESSING ENZYME"/>
    <property type="match status" value="1"/>
</dbReference>
<sequence>MGRMTSEPLPLVRCAHPAQALIVGLLLCLSFAAVGIAPGVVTLVWLAMVTPSLVIIDLRLRRLPNVLVVPGLAAAFVDGCWATVSSGEFPVAALLTTSTVAVVMLVLNLVGGLGMGDVKLSVVMAGCLSLVSPLLAVLALMLAFFVGGGYSAALLLRRREPRGRRMAFGPLLLVAFWAVVALRALSSIGVVSVS</sequence>
<evidence type="ECO:0000256" key="2">
    <source>
        <dbReference type="SAM" id="Phobius"/>
    </source>
</evidence>
<evidence type="ECO:0000313" key="4">
    <source>
        <dbReference type="EMBL" id="KJC65682.1"/>
    </source>
</evidence>
<dbReference type="EMBL" id="JYFC01000001">
    <property type="protein sequence ID" value="KJC65682.1"/>
    <property type="molecule type" value="Genomic_DNA"/>
</dbReference>